<evidence type="ECO:0000313" key="1">
    <source>
        <dbReference type="EMBL" id="PIL34665.1"/>
    </source>
</evidence>
<organism evidence="1 2">
    <name type="scientific">Ganoderma sinense ZZ0214-1</name>
    <dbReference type="NCBI Taxonomy" id="1077348"/>
    <lineage>
        <taxon>Eukaryota</taxon>
        <taxon>Fungi</taxon>
        <taxon>Dikarya</taxon>
        <taxon>Basidiomycota</taxon>
        <taxon>Agaricomycotina</taxon>
        <taxon>Agaricomycetes</taxon>
        <taxon>Polyporales</taxon>
        <taxon>Polyporaceae</taxon>
        <taxon>Ganoderma</taxon>
    </lineage>
</organism>
<gene>
    <name evidence="1" type="ORF">GSI_03445</name>
</gene>
<proteinExistence type="predicted"/>
<sequence>MADDIVNVKGIRGMLPPSRSTTLPILAIATHVEITILYDKYEMRFSQTGSPISTLTAGIDVSESPSWDPDTGLRDLVECFGRAPLTSLTVGILHPHLVVDAWERVFRTFPLLEDLDIDGEYEFSQVFLGLHAASSKEHEGSSVACPNLRQVSAVGLGVTEAYEAMRECFQYRADRGARLQVLDLSMLVNKDLPSETLCGFVADLRQAVECLRVEDN</sequence>
<comment type="caution">
    <text evidence="1">The sequence shown here is derived from an EMBL/GenBank/DDBJ whole genome shotgun (WGS) entry which is preliminary data.</text>
</comment>
<accession>A0A2G8SLL4</accession>
<dbReference type="AlphaFoldDB" id="A0A2G8SLL4"/>
<name>A0A2G8SLL4_9APHY</name>
<protein>
    <submittedName>
        <fullName evidence="1">Uncharacterized protein</fullName>
    </submittedName>
</protein>
<dbReference type="OrthoDB" id="2754773at2759"/>
<dbReference type="EMBL" id="AYKW01000005">
    <property type="protein sequence ID" value="PIL34665.1"/>
    <property type="molecule type" value="Genomic_DNA"/>
</dbReference>
<dbReference type="Proteomes" id="UP000230002">
    <property type="component" value="Unassembled WGS sequence"/>
</dbReference>
<keyword evidence="2" id="KW-1185">Reference proteome</keyword>
<reference evidence="1 2" key="1">
    <citation type="journal article" date="2015" name="Sci. Rep.">
        <title>Chromosome-level genome map provides insights into diverse defense mechanisms in the medicinal fungus Ganoderma sinense.</title>
        <authorList>
            <person name="Zhu Y."/>
            <person name="Xu J."/>
            <person name="Sun C."/>
            <person name="Zhou S."/>
            <person name="Xu H."/>
            <person name="Nelson D.R."/>
            <person name="Qian J."/>
            <person name="Song J."/>
            <person name="Luo H."/>
            <person name="Xiang L."/>
            <person name="Li Y."/>
            <person name="Xu Z."/>
            <person name="Ji A."/>
            <person name="Wang L."/>
            <person name="Lu S."/>
            <person name="Hayward A."/>
            <person name="Sun W."/>
            <person name="Li X."/>
            <person name="Schwartz D.C."/>
            <person name="Wang Y."/>
            <person name="Chen S."/>
        </authorList>
    </citation>
    <scope>NUCLEOTIDE SEQUENCE [LARGE SCALE GENOMIC DNA]</scope>
    <source>
        <strain evidence="1 2">ZZ0214-1</strain>
    </source>
</reference>
<evidence type="ECO:0000313" key="2">
    <source>
        <dbReference type="Proteomes" id="UP000230002"/>
    </source>
</evidence>